<organism evidence="4 5">
    <name type="scientific">Ricinus communis</name>
    <name type="common">Castor bean</name>
    <dbReference type="NCBI Taxonomy" id="3988"/>
    <lineage>
        <taxon>Eukaryota</taxon>
        <taxon>Viridiplantae</taxon>
        <taxon>Streptophyta</taxon>
        <taxon>Embryophyta</taxon>
        <taxon>Tracheophyta</taxon>
        <taxon>Spermatophyta</taxon>
        <taxon>Magnoliopsida</taxon>
        <taxon>eudicotyledons</taxon>
        <taxon>Gunneridae</taxon>
        <taxon>Pentapetalae</taxon>
        <taxon>rosids</taxon>
        <taxon>fabids</taxon>
        <taxon>Malpighiales</taxon>
        <taxon>Euphorbiaceae</taxon>
        <taxon>Acalyphoideae</taxon>
        <taxon>Acalypheae</taxon>
        <taxon>Ricinus</taxon>
    </lineage>
</organism>
<dbReference type="SUPFAM" id="SSF56801">
    <property type="entry name" value="Acetyl-CoA synthetase-like"/>
    <property type="match status" value="1"/>
</dbReference>
<dbReference type="PROSITE" id="PS01124">
    <property type="entry name" value="HTH_ARAC_FAMILY_2"/>
    <property type="match status" value="1"/>
</dbReference>
<dbReference type="PANTHER" id="PTHR43845:SF1">
    <property type="entry name" value="BLR5969 PROTEIN"/>
    <property type="match status" value="1"/>
</dbReference>
<dbReference type="Pfam" id="PF12833">
    <property type="entry name" value="HTH_18"/>
    <property type="match status" value="1"/>
</dbReference>
<dbReference type="SUPFAM" id="SSF48264">
    <property type="entry name" value="Cytochrome P450"/>
    <property type="match status" value="1"/>
</dbReference>
<protein>
    <recommendedName>
        <fullName evidence="3">HTH araC/xylS-type domain-containing protein</fullName>
    </recommendedName>
</protein>
<dbReference type="Proteomes" id="UP000008311">
    <property type="component" value="Unassembled WGS sequence"/>
</dbReference>
<sequence>MAVALGPHNIRVNAVAPGPMDTPMLRGSIPVGSDIERLHISRTPLGRFADPDEMASAAIYFASDDASFITGQTLYVDGGRTVLAFVMPDKGKETSADPFSAFAELRKQCPIYHHHKDGHDFYILSRARDIHAAGRDFKVWSNRFGSVEHDLPENVAFNSDPPQHTEFRQVFASELTPLAVAKHAELIEGFTHNLIDEMLKKSEGDFHDEFAFPLPAMMITAVLDAPLEDYRLFKRWADDYLAETFNDSSPSAGQGVMREMSAYATALTQKYRDKLAAVGIAQASEEHIGTVLPDSLPARFMAARYQGRPKPLELRSLYIEPVFAESLPDHCCVLQPSRLLIDIVERLLEYPVNYSSDSPQARLAGVAADELKVAPRTPLQVPKPTSPKLVAIAEHTINHPADNQTLAQWGNKLGASERTLARLFRQNTGMTFPQWRQQIRLSLALQMLAEAQPCLPPPNNRPTCRAALIQSPSFHNKGLAGALVNENFSPYYDPIETAPRSEIARVQQQRLLEQIQHVYAHSPLVKSVWEAAGVTPDMIDSVEAFCARAPFIDKDTLRDFRDRTNDPFGGVLCTDLNEVTDIGSSSGTTGDPTLFAERQGHEGEWVMSPRDYWGLGVRPGDVVAEMNVLTRGLARYSFTDLNVTSLFFDHDPSELERFAEWSLRYRPTFMFFLSTPLIYGLEMLEKVKRIDLRDVFSSYKACIFGGELLGERARALLERWGVPMYQFSSLGDSGTIFECSARDGFHAWEDLALVEVLDPQSGSPVAEGERGELVVTNLVDRIDPLIRYRSGDLVRYTRELCACGRTHMRLWLVGRAGDEAVIGDKSVLPRDIWSAIESVEECSAGLFQIIRPQREMSELRLRVGHFAVSDPASVLKRVKDAVEQAIGLRPHVELVSNDELLKLGPPHKIPRITKK</sequence>
<feature type="domain" description="HTH araC/xylS-type" evidence="3">
    <location>
        <begin position="387"/>
        <end position="448"/>
    </location>
</feature>
<dbReference type="PANTHER" id="PTHR43845">
    <property type="entry name" value="BLR5969 PROTEIN"/>
    <property type="match status" value="1"/>
</dbReference>
<keyword evidence="5" id="KW-1185">Reference proteome</keyword>
<dbReference type="GO" id="GO:0020037">
    <property type="term" value="F:heme binding"/>
    <property type="evidence" value="ECO:0007669"/>
    <property type="project" value="InterPro"/>
</dbReference>
<name>B9T9R1_RICCO</name>
<keyword evidence="2" id="KW-0804">Transcription</keyword>
<dbReference type="InterPro" id="IPR042099">
    <property type="entry name" value="ANL_N_sf"/>
</dbReference>
<evidence type="ECO:0000259" key="3">
    <source>
        <dbReference type="PROSITE" id="PS01124"/>
    </source>
</evidence>
<accession>B9T9R1</accession>
<dbReference type="Gene3D" id="1.10.630.10">
    <property type="entry name" value="Cytochrome P450"/>
    <property type="match status" value="1"/>
</dbReference>
<dbReference type="InterPro" id="IPR036291">
    <property type="entry name" value="NAD(P)-bd_dom_sf"/>
</dbReference>
<gene>
    <name evidence="4" type="ORF">RCOM_0057120</name>
</gene>
<dbReference type="GO" id="GO:0016705">
    <property type="term" value="F:oxidoreductase activity, acting on paired donors, with incorporation or reduction of molecular oxygen"/>
    <property type="evidence" value="ECO:0007669"/>
    <property type="project" value="InterPro"/>
</dbReference>
<dbReference type="InterPro" id="IPR036396">
    <property type="entry name" value="Cyt_P450_sf"/>
</dbReference>
<proteinExistence type="predicted"/>
<evidence type="ECO:0000313" key="4">
    <source>
        <dbReference type="EMBL" id="EEF27403.1"/>
    </source>
</evidence>
<reference evidence="5" key="1">
    <citation type="journal article" date="2010" name="Nat. Biotechnol.">
        <title>Draft genome sequence of the oilseed species Ricinus communis.</title>
        <authorList>
            <person name="Chan A.P."/>
            <person name="Crabtree J."/>
            <person name="Zhao Q."/>
            <person name="Lorenzi H."/>
            <person name="Orvis J."/>
            <person name="Puiu D."/>
            <person name="Melake-Berhan A."/>
            <person name="Jones K.M."/>
            <person name="Redman J."/>
            <person name="Chen G."/>
            <person name="Cahoon E.B."/>
            <person name="Gedil M."/>
            <person name="Stanke M."/>
            <person name="Haas B.J."/>
            <person name="Wortman J.R."/>
            <person name="Fraser-Liggett C.M."/>
            <person name="Ravel J."/>
            <person name="Rabinowicz P.D."/>
        </authorList>
    </citation>
    <scope>NUCLEOTIDE SEQUENCE [LARGE SCALE GENOMIC DNA]</scope>
    <source>
        <strain evidence="5">cv. Hale</strain>
    </source>
</reference>
<dbReference type="Gene3D" id="3.40.50.720">
    <property type="entry name" value="NAD(P)-binding Rossmann-like Domain"/>
    <property type="match status" value="1"/>
</dbReference>
<evidence type="ECO:0000256" key="2">
    <source>
        <dbReference type="ARBA" id="ARBA00023163"/>
    </source>
</evidence>
<dbReference type="STRING" id="3988.B9T9R1"/>
<keyword evidence="1" id="KW-0805">Transcription regulation</keyword>
<dbReference type="PRINTS" id="PR00081">
    <property type="entry name" value="GDHRDH"/>
</dbReference>
<dbReference type="Gene3D" id="1.10.10.60">
    <property type="entry name" value="Homeodomain-like"/>
    <property type="match status" value="1"/>
</dbReference>
<dbReference type="Gene3D" id="3.40.50.12780">
    <property type="entry name" value="N-terminal domain of ligase-like"/>
    <property type="match status" value="1"/>
</dbReference>
<dbReference type="eggNOG" id="KOG0725">
    <property type="taxonomic scope" value="Eukaryota"/>
</dbReference>
<dbReference type="GO" id="GO:0005506">
    <property type="term" value="F:iron ion binding"/>
    <property type="evidence" value="ECO:0007669"/>
    <property type="project" value="InterPro"/>
</dbReference>
<dbReference type="AlphaFoldDB" id="B9T9R1"/>
<dbReference type="GO" id="GO:0043565">
    <property type="term" value="F:sequence-specific DNA binding"/>
    <property type="evidence" value="ECO:0007669"/>
    <property type="project" value="InterPro"/>
</dbReference>
<dbReference type="InParanoid" id="B9T9R1"/>
<dbReference type="CDD" id="cd05233">
    <property type="entry name" value="SDR_c"/>
    <property type="match status" value="1"/>
</dbReference>
<dbReference type="SUPFAM" id="SSF46689">
    <property type="entry name" value="Homeodomain-like"/>
    <property type="match status" value="1"/>
</dbReference>
<dbReference type="InterPro" id="IPR009057">
    <property type="entry name" value="Homeodomain-like_sf"/>
</dbReference>
<dbReference type="InterPro" id="IPR018060">
    <property type="entry name" value="HTH_AraC"/>
</dbReference>
<dbReference type="Pfam" id="PF13561">
    <property type="entry name" value="adh_short_C2"/>
    <property type="match status" value="1"/>
</dbReference>
<dbReference type="SUPFAM" id="SSF51735">
    <property type="entry name" value="NAD(P)-binding Rossmann-fold domains"/>
    <property type="match status" value="1"/>
</dbReference>
<evidence type="ECO:0000313" key="5">
    <source>
        <dbReference type="Proteomes" id="UP000008311"/>
    </source>
</evidence>
<dbReference type="InterPro" id="IPR002347">
    <property type="entry name" value="SDR_fam"/>
</dbReference>
<dbReference type="EMBL" id="EQ975437">
    <property type="protein sequence ID" value="EEF27403.1"/>
    <property type="molecule type" value="Genomic_DNA"/>
</dbReference>
<evidence type="ECO:0000256" key="1">
    <source>
        <dbReference type="ARBA" id="ARBA00023015"/>
    </source>
</evidence>
<dbReference type="GO" id="GO:0003700">
    <property type="term" value="F:DNA-binding transcription factor activity"/>
    <property type="evidence" value="ECO:0007669"/>
    <property type="project" value="InterPro"/>
</dbReference>
<dbReference type="GO" id="GO:0004497">
    <property type="term" value="F:monooxygenase activity"/>
    <property type="evidence" value="ECO:0007669"/>
    <property type="project" value="InterPro"/>
</dbReference>